<keyword evidence="2" id="KW-1185">Reference proteome</keyword>
<evidence type="ECO:0000313" key="2">
    <source>
        <dbReference type="Proteomes" id="UP000092460"/>
    </source>
</evidence>
<proteinExistence type="predicted"/>
<dbReference type="VEuPathDB" id="VectorBase:GPPI010942"/>
<protein>
    <submittedName>
        <fullName evidence="1">Uncharacterized protein</fullName>
    </submittedName>
</protein>
<reference evidence="1" key="2">
    <citation type="submission" date="2020-05" db="UniProtKB">
        <authorList>
            <consortium name="EnsemblMetazoa"/>
        </authorList>
    </citation>
    <scope>IDENTIFICATION</scope>
    <source>
        <strain evidence="1">IAEA</strain>
    </source>
</reference>
<name>A0A1B0AWC8_9MUSC</name>
<dbReference type="Proteomes" id="UP000092460">
    <property type="component" value="Unassembled WGS sequence"/>
</dbReference>
<reference evidence="2" key="1">
    <citation type="submission" date="2015-01" db="EMBL/GenBank/DDBJ databases">
        <authorList>
            <person name="Aksoy S."/>
            <person name="Warren W."/>
            <person name="Wilson R.K."/>
        </authorList>
    </citation>
    <scope>NUCLEOTIDE SEQUENCE [LARGE SCALE GENOMIC DNA]</scope>
    <source>
        <strain evidence="2">IAEA</strain>
    </source>
</reference>
<dbReference type="EMBL" id="JXJN01004648">
    <property type="status" value="NOT_ANNOTATED_CDS"/>
    <property type="molecule type" value="Genomic_DNA"/>
</dbReference>
<sequence length="135" mass="15497">MSSCETSLDTSDLYHTALDSLMDSLHINSTPKLEFFTRCSTIEKVSNSQKKDQEKAKHVQIIQINNDKQQTPKRSIPFAKKQRLFPGTPVALQIRKQIGQNHQQRQVIIENVEKIKSRPDQIVSKKKPSRACLRV</sequence>
<accession>A0A1B0AWC8</accession>
<dbReference type="AlphaFoldDB" id="A0A1B0AWC8"/>
<evidence type="ECO:0000313" key="1">
    <source>
        <dbReference type="EnsemblMetazoa" id="GPPI010942-PA"/>
    </source>
</evidence>
<organism evidence="1 2">
    <name type="scientific">Glossina palpalis gambiensis</name>
    <dbReference type="NCBI Taxonomy" id="67801"/>
    <lineage>
        <taxon>Eukaryota</taxon>
        <taxon>Metazoa</taxon>
        <taxon>Ecdysozoa</taxon>
        <taxon>Arthropoda</taxon>
        <taxon>Hexapoda</taxon>
        <taxon>Insecta</taxon>
        <taxon>Pterygota</taxon>
        <taxon>Neoptera</taxon>
        <taxon>Endopterygota</taxon>
        <taxon>Diptera</taxon>
        <taxon>Brachycera</taxon>
        <taxon>Muscomorpha</taxon>
        <taxon>Hippoboscoidea</taxon>
        <taxon>Glossinidae</taxon>
        <taxon>Glossina</taxon>
    </lineage>
</organism>
<dbReference type="EnsemblMetazoa" id="GPPI010942-RA">
    <property type="protein sequence ID" value="GPPI010942-PA"/>
    <property type="gene ID" value="GPPI010942"/>
</dbReference>